<protein>
    <submittedName>
        <fullName evidence="1">Uncharacterized protein</fullName>
    </submittedName>
</protein>
<evidence type="ECO:0000313" key="1">
    <source>
        <dbReference type="EMBL" id="KAG8189992.1"/>
    </source>
</evidence>
<dbReference type="Proteomes" id="UP000827092">
    <property type="component" value="Unassembled WGS sequence"/>
</dbReference>
<comment type="caution">
    <text evidence="1">The sequence shown here is derived from an EMBL/GenBank/DDBJ whole genome shotgun (WGS) entry which is preliminary data.</text>
</comment>
<keyword evidence="2" id="KW-1185">Reference proteome</keyword>
<sequence length="68" mass="8118">MRRRRNHKRCETSLKAQEQHWSIECFRFANPLQAHRPVQKRPVHSEEKGFSSVGLLYNALSWIDGRQD</sequence>
<gene>
    <name evidence="1" type="ORF">JTE90_002556</name>
</gene>
<organism evidence="1 2">
    <name type="scientific">Oedothorax gibbosus</name>
    <dbReference type="NCBI Taxonomy" id="931172"/>
    <lineage>
        <taxon>Eukaryota</taxon>
        <taxon>Metazoa</taxon>
        <taxon>Ecdysozoa</taxon>
        <taxon>Arthropoda</taxon>
        <taxon>Chelicerata</taxon>
        <taxon>Arachnida</taxon>
        <taxon>Araneae</taxon>
        <taxon>Araneomorphae</taxon>
        <taxon>Entelegynae</taxon>
        <taxon>Araneoidea</taxon>
        <taxon>Linyphiidae</taxon>
        <taxon>Erigoninae</taxon>
        <taxon>Oedothorax</taxon>
    </lineage>
</organism>
<dbReference type="AlphaFoldDB" id="A0AAV6V1T3"/>
<proteinExistence type="predicted"/>
<accession>A0AAV6V1T3</accession>
<evidence type="ECO:0000313" key="2">
    <source>
        <dbReference type="Proteomes" id="UP000827092"/>
    </source>
</evidence>
<name>A0AAV6V1T3_9ARAC</name>
<reference evidence="1 2" key="1">
    <citation type="journal article" date="2022" name="Nat. Ecol. Evol.">
        <title>A masculinizing supergene underlies an exaggerated male reproductive morph in a spider.</title>
        <authorList>
            <person name="Hendrickx F."/>
            <person name="De Corte Z."/>
            <person name="Sonet G."/>
            <person name="Van Belleghem S.M."/>
            <person name="Kostlbacher S."/>
            <person name="Vangestel C."/>
        </authorList>
    </citation>
    <scope>NUCLEOTIDE SEQUENCE [LARGE SCALE GENOMIC DNA]</scope>
    <source>
        <strain evidence="1">W744_W776</strain>
    </source>
</reference>
<dbReference type="EMBL" id="JAFNEN010000197">
    <property type="protein sequence ID" value="KAG8189992.1"/>
    <property type="molecule type" value="Genomic_DNA"/>
</dbReference>